<evidence type="ECO:0000313" key="1">
    <source>
        <dbReference type="EMBL" id="VTQ82934.1"/>
    </source>
</evidence>
<dbReference type="AlphaFoldDB" id="A0A4U9QVY9"/>
<protein>
    <submittedName>
        <fullName evidence="1">Uncharacterized protein</fullName>
    </submittedName>
</protein>
<gene>
    <name evidence="1" type="ORF">NCTC503_00263</name>
</gene>
<evidence type="ECO:0000313" key="2">
    <source>
        <dbReference type="Proteomes" id="UP000308489"/>
    </source>
</evidence>
<proteinExistence type="predicted"/>
<reference evidence="1 2" key="1">
    <citation type="submission" date="2019-05" db="EMBL/GenBank/DDBJ databases">
        <authorList>
            <consortium name="Pathogen Informatics"/>
        </authorList>
    </citation>
    <scope>NUCLEOTIDE SEQUENCE [LARGE SCALE GENOMIC DNA]</scope>
    <source>
        <strain evidence="1 2">NCTC503</strain>
    </source>
</reference>
<keyword evidence="2" id="KW-1185">Reference proteome</keyword>
<organism evidence="1 2">
    <name type="scientific">Hathewaya histolytica</name>
    <name type="common">Clostridium histolyticum</name>
    <dbReference type="NCBI Taxonomy" id="1498"/>
    <lineage>
        <taxon>Bacteria</taxon>
        <taxon>Bacillati</taxon>
        <taxon>Bacillota</taxon>
        <taxon>Clostridia</taxon>
        <taxon>Eubacteriales</taxon>
        <taxon>Clostridiaceae</taxon>
        <taxon>Hathewaya</taxon>
    </lineage>
</organism>
<sequence>MIIQEVNMISEQEETWCIFCDKKDGCSRCDALDWKCGFCDHAEDVWCGKGDSK</sequence>
<name>A0A4U9QVY9_HATHI</name>
<dbReference type="Proteomes" id="UP000308489">
    <property type="component" value="Chromosome 1"/>
</dbReference>
<accession>A0A4U9QVY9</accession>
<dbReference type="RefSeq" id="WP_171011942.1">
    <property type="nucleotide sequence ID" value="NZ_CBCRUQ010000010.1"/>
</dbReference>
<dbReference type="EMBL" id="LR590481">
    <property type="protein sequence ID" value="VTQ82934.1"/>
    <property type="molecule type" value="Genomic_DNA"/>
</dbReference>
<dbReference type="KEGG" id="hhw:NCTC503_00263"/>